<dbReference type="Proteomes" id="UP000198844">
    <property type="component" value="Unassembled WGS sequence"/>
</dbReference>
<dbReference type="GO" id="GO:0051287">
    <property type="term" value="F:NAD binding"/>
    <property type="evidence" value="ECO:0007669"/>
    <property type="project" value="InterPro"/>
</dbReference>
<dbReference type="PANTHER" id="PTHR42789">
    <property type="entry name" value="D-ISOMER SPECIFIC 2-HYDROXYACID DEHYDROGENASE FAMILY PROTEIN (AFU_ORTHOLOGUE AFUA_6G10090)"/>
    <property type="match status" value="1"/>
</dbReference>
<reference evidence="5 6" key="1">
    <citation type="submission" date="2016-10" db="EMBL/GenBank/DDBJ databases">
        <authorList>
            <person name="de Groot N.N."/>
        </authorList>
    </citation>
    <scope>NUCLEOTIDE SEQUENCE [LARGE SCALE GENOMIC DNA]</scope>
    <source>
        <strain evidence="5 6">LMG 27731</strain>
    </source>
</reference>
<dbReference type="InterPro" id="IPR006140">
    <property type="entry name" value="D-isomer_DH_NAD-bd"/>
</dbReference>
<dbReference type="EMBL" id="FPBH01000043">
    <property type="protein sequence ID" value="SFU25897.1"/>
    <property type="molecule type" value="Genomic_DNA"/>
</dbReference>
<dbReference type="InterPro" id="IPR036291">
    <property type="entry name" value="NAD(P)-bd_dom_sf"/>
</dbReference>
<dbReference type="Gene3D" id="3.40.50.720">
    <property type="entry name" value="NAD(P)-binding Rossmann-like Domain"/>
    <property type="match status" value="1"/>
</dbReference>
<evidence type="ECO:0000259" key="4">
    <source>
        <dbReference type="Pfam" id="PF02826"/>
    </source>
</evidence>
<proteinExistence type="inferred from homology"/>
<feature type="domain" description="D-isomer specific 2-hydroxyacid dehydrogenase NAD-binding" evidence="4">
    <location>
        <begin position="2"/>
        <end position="65"/>
    </location>
</feature>
<dbReference type="AlphaFoldDB" id="A0A1I7EPT2"/>
<dbReference type="GO" id="GO:0016491">
    <property type="term" value="F:oxidoreductase activity"/>
    <property type="evidence" value="ECO:0007669"/>
    <property type="project" value="UniProtKB-KW"/>
</dbReference>
<dbReference type="Pfam" id="PF02826">
    <property type="entry name" value="2-Hacid_dh_C"/>
    <property type="match status" value="1"/>
</dbReference>
<protein>
    <submittedName>
        <fullName evidence="5">D-isomer specific 2-hydroxyacid dehydrogenase, NAD binding domain</fullName>
    </submittedName>
</protein>
<dbReference type="RefSeq" id="WP_167378529.1">
    <property type="nucleotide sequence ID" value="NZ_FPBH01000043.1"/>
</dbReference>
<evidence type="ECO:0000256" key="3">
    <source>
        <dbReference type="ARBA" id="ARBA00023027"/>
    </source>
</evidence>
<gene>
    <name evidence="5" type="ORF">SAMN05192563_104332</name>
</gene>
<dbReference type="PANTHER" id="PTHR42789:SF1">
    <property type="entry name" value="D-ISOMER SPECIFIC 2-HYDROXYACID DEHYDROGENASE FAMILY PROTEIN (AFU_ORTHOLOGUE AFUA_6G10090)"/>
    <property type="match status" value="1"/>
</dbReference>
<evidence type="ECO:0000256" key="1">
    <source>
        <dbReference type="ARBA" id="ARBA00005854"/>
    </source>
</evidence>
<keyword evidence="3" id="KW-0520">NAD</keyword>
<dbReference type="InterPro" id="IPR050857">
    <property type="entry name" value="D-2-hydroxyacid_DH"/>
</dbReference>
<keyword evidence="2" id="KW-0560">Oxidoreductase</keyword>
<dbReference type="SUPFAM" id="SSF51735">
    <property type="entry name" value="NAD(P)-binding Rossmann-fold domains"/>
    <property type="match status" value="1"/>
</dbReference>
<evidence type="ECO:0000313" key="6">
    <source>
        <dbReference type="Proteomes" id="UP000198844"/>
    </source>
</evidence>
<evidence type="ECO:0000256" key="2">
    <source>
        <dbReference type="ARBA" id="ARBA00023002"/>
    </source>
</evidence>
<sequence length="88" mass="9464">MTQMKSASRLINGSNGSIVGEAALLLLALTSGPIAGAAVDVYDIELPGSTPRGELPNVLTTPYIGYVSKELYGNTPWRHRAQHRWLAE</sequence>
<name>A0A1I7EPT2_9BURK</name>
<evidence type="ECO:0000313" key="5">
    <source>
        <dbReference type="EMBL" id="SFU25897.1"/>
    </source>
</evidence>
<comment type="similarity">
    <text evidence="1">Belongs to the D-isomer specific 2-hydroxyacid dehydrogenase family.</text>
</comment>
<accession>A0A1I7EPT2</accession>
<organism evidence="5 6">
    <name type="scientific">Paraburkholderia aspalathi</name>
    <dbReference type="NCBI Taxonomy" id="1324617"/>
    <lineage>
        <taxon>Bacteria</taxon>
        <taxon>Pseudomonadati</taxon>
        <taxon>Pseudomonadota</taxon>
        <taxon>Betaproteobacteria</taxon>
        <taxon>Burkholderiales</taxon>
        <taxon>Burkholderiaceae</taxon>
        <taxon>Paraburkholderia</taxon>
    </lineage>
</organism>